<reference evidence="2" key="1">
    <citation type="submission" date="2014-09" db="EMBL/GenBank/DDBJ databases">
        <authorList>
            <person name="Magalhaes I.L.F."/>
            <person name="Oliveira U."/>
            <person name="Santos F.R."/>
            <person name="Vidigal T.H.D.A."/>
            <person name="Brescovit A.D."/>
            <person name="Santos A.J."/>
        </authorList>
    </citation>
    <scope>NUCLEOTIDE SEQUENCE</scope>
    <source>
        <tissue evidence="2">Shoot tissue taken approximately 20 cm above the soil surface</tissue>
    </source>
</reference>
<accession>A0A0A9CMQ0</accession>
<feature type="compositionally biased region" description="Basic residues" evidence="1">
    <location>
        <begin position="88"/>
        <end position="98"/>
    </location>
</feature>
<protein>
    <submittedName>
        <fullName evidence="2">Uncharacterized protein</fullName>
    </submittedName>
</protein>
<reference evidence="2" key="2">
    <citation type="journal article" date="2015" name="Data Brief">
        <title>Shoot transcriptome of the giant reed, Arundo donax.</title>
        <authorList>
            <person name="Barrero R.A."/>
            <person name="Guerrero F.D."/>
            <person name="Moolhuijzen P."/>
            <person name="Goolsby J.A."/>
            <person name="Tidwell J."/>
            <person name="Bellgard S.E."/>
            <person name="Bellgard M.I."/>
        </authorList>
    </citation>
    <scope>NUCLEOTIDE SEQUENCE</scope>
    <source>
        <tissue evidence="2">Shoot tissue taken approximately 20 cm above the soil surface</tissue>
    </source>
</reference>
<evidence type="ECO:0000256" key="1">
    <source>
        <dbReference type="SAM" id="MobiDB-lite"/>
    </source>
</evidence>
<proteinExistence type="predicted"/>
<sequence length="338" mass="37384">MHRHQYVCSNAASTYSWIELSGAEGDGVNPVGAWVEEPPVLLHAGLLKVLVEHGEHVRLHLPRPPRRALAHVLHQVLVVRHRVLHRRRHAARRRPPGLRHHDPNVGSPELLHRRVQRVHCRVEQILVPVLPVLDHGPRRREEREAHVHGPEVEGVDEVRVQVGQERGASPLQEGHHIAHERLRLLGELAGRRRDVDADSGLRYRRRDLDVVQAGRGERGVDVLHGGHEELRLADGDFVAHDEEPERDARVGLDVLADPLGRGGLAGGQGGYHVVGRADDDPDAAAAEGAERGGVRPVEAHDGEAVVAEHVHHGARRWQVVAARAVAHTNGCRPCIEPH</sequence>
<dbReference type="AlphaFoldDB" id="A0A0A9CMQ0"/>
<evidence type="ECO:0000313" key="2">
    <source>
        <dbReference type="EMBL" id="JAD76881.1"/>
    </source>
</evidence>
<dbReference type="EMBL" id="GBRH01221014">
    <property type="protein sequence ID" value="JAD76881.1"/>
    <property type="molecule type" value="Transcribed_RNA"/>
</dbReference>
<name>A0A0A9CMQ0_ARUDO</name>
<feature type="region of interest" description="Disordered" evidence="1">
    <location>
        <begin position="88"/>
        <end position="107"/>
    </location>
</feature>
<organism evidence="2">
    <name type="scientific">Arundo donax</name>
    <name type="common">Giant reed</name>
    <name type="synonym">Donax arundinaceus</name>
    <dbReference type="NCBI Taxonomy" id="35708"/>
    <lineage>
        <taxon>Eukaryota</taxon>
        <taxon>Viridiplantae</taxon>
        <taxon>Streptophyta</taxon>
        <taxon>Embryophyta</taxon>
        <taxon>Tracheophyta</taxon>
        <taxon>Spermatophyta</taxon>
        <taxon>Magnoliopsida</taxon>
        <taxon>Liliopsida</taxon>
        <taxon>Poales</taxon>
        <taxon>Poaceae</taxon>
        <taxon>PACMAD clade</taxon>
        <taxon>Arundinoideae</taxon>
        <taxon>Arundineae</taxon>
        <taxon>Arundo</taxon>
    </lineage>
</organism>